<reference evidence="9 10" key="1">
    <citation type="submission" date="2015-03" db="EMBL/GenBank/DDBJ databases">
        <title>RNA-seq based gene annotation and comparative genomics of four Zymoseptoria species reveal species-specific pathogenicity related genes and transposable element activity.</title>
        <authorList>
            <person name="Grandaubert J."/>
            <person name="Bhattacharyya A."/>
            <person name="Stukenbrock E.H."/>
        </authorList>
    </citation>
    <scope>NUCLEOTIDE SEQUENCE [LARGE SCALE GENOMIC DNA]</scope>
    <source>
        <strain evidence="9 10">Zb18110</strain>
    </source>
</reference>
<accession>A0A0F4GFE1</accession>
<evidence type="ECO:0000256" key="3">
    <source>
        <dbReference type="ARBA" id="ARBA00074021"/>
    </source>
</evidence>
<organism evidence="9 10">
    <name type="scientific">Zymoseptoria brevis</name>
    <dbReference type="NCBI Taxonomy" id="1047168"/>
    <lineage>
        <taxon>Eukaryota</taxon>
        <taxon>Fungi</taxon>
        <taxon>Dikarya</taxon>
        <taxon>Ascomycota</taxon>
        <taxon>Pezizomycotina</taxon>
        <taxon>Dothideomycetes</taxon>
        <taxon>Dothideomycetidae</taxon>
        <taxon>Mycosphaerellales</taxon>
        <taxon>Mycosphaerellaceae</taxon>
        <taxon>Zymoseptoria</taxon>
    </lineage>
</organism>
<dbReference type="InterPro" id="IPR006586">
    <property type="entry name" value="ADAM_Cys-rich"/>
</dbReference>
<evidence type="ECO:0000256" key="5">
    <source>
        <dbReference type="SAM" id="MobiDB-lite"/>
    </source>
</evidence>
<name>A0A0F4GFE1_9PEZI</name>
<evidence type="ECO:0000256" key="6">
    <source>
        <dbReference type="SAM" id="Phobius"/>
    </source>
</evidence>
<feature type="compositionally biased region" description="Pro residues" evidence="5">
    <location>
        <begin position="852"/>
        <end position="861"/>
    </location>
</feature>
<keyword evidence="4" id="KW-0862">Zinc</keyword>
<feature type="region of interest" description="Disordered" evidence="5">
    <location>
        <begin position="793"/>
        <end position="871"/>
    </location>
</feature>
<dbReference type="SUPFAM" id="SSF57552">
    <property type="entry name" value="Blood coagulation inhibitor (disintegrin)"/>
    <property type="match status" value="1"/>
</dbReference>
<comment type="caution">
    <text evidence="4">Lacks conserved residue(s) required for the propagation of feature annotation.</text>
</comment>
<keyword evidence="6" id="KW-1133">Transmembrane helix</keyword>
<feature type="binding site" evidence="4">
    <location>
        <position position="498"/>
    </location>
    <ligand>
        <name>Zn(2+)</name>
        <dbReference type="ChEBI" id="CHEBI:29105"/>
        <note>catalytic</note>
    </ligand>
</feature>
<sequence length="871" mass="93234">MQADSLDKKPYHSPRRQQYNNDEYTGDHSFASRSFLHAYAHAAMRLPFHLLSLVATIITNPLVSASSAIRSPLGAVTTLQNATIHTHNGRLTHVSEFDLTFNIHDELHVKLRLEPNHDIVGEGATVTYLNQDGSIRHTEGIDRAQHRVYKGTTFIQRLGHEEGTWKNVGWARITVTRDGRQPVFGGAFKVDRDHHHIQTSTNYQRTKHALDPEVVRANGEEEFMVVWRDSDIGKTPMGLHQDLRRDVDGRASECRSDNLNFNSQPDHPVYMAMKSKRSEKLSRFMDPAYVFKRQDIDGTTGGNSAGVDLKSTIGSTTGCPSTRKVALLGIATDCTYAQDFGGDTQKARENVLDMMNSASAIYERTFNISLGLQNLNVLPPECPGTPASGTEWNQACSSSVDISERLNLFSAWRGNQKDSNSYWTLLSTCNTGSAVGLAWLGQLCVGTAITTNGSVTGDGSTNGGSETVTGANVVVRTNGASEWQVMAHETGHTFGAVHDCTDSSCQNQQFVDSQQCCPFSAQGCSAGGSYIMNPSTTPGIEDFSPCSIGNICSALNRNSVDGSCLTSNRNVNLVTGQQCGNGIVEEGEDCDCGGEVGCAGDTCCNPTTCKFTTGSVCDDANEDCCRNCQFATAQTVCRATTGQCDPEETCPGNAGTCPADNTTEDGTKCGDGLSCASGQCTSRDMQCKTVMGSYTQGNDTYACQSSGCALSCASPEFGRGVCYRLQQNFLDGTSCGGGGRCNNGQCKGSTVGGSVRSWIDDNKTIVIAVASAVGGILVLAILSCILSRCRRRRGRRTAQRGPGGTPIPPPMGHTGGWNGPSPPNMAQQNSSPNFYAPSHPSQGWASQSFAPPTSPPPPPPAYQQHGSTRYA</sequence>
<keyword evidence="9" id="KW-0378">Hydrolase</keyword>
<dbReference type="InterPro" id="IPR001590">
    <property type="entry name" value="Peptidase_M12B"/>
</dbReference>
<dbReference type="GO" id="GO:0046872">
    <property type="term" value="F:metal ion binding"/>
    <property type="evidence" value="ECO:0007669"/>
    <property type="project" value="UniProtKB-KW"/>
</dbReference>
<dbReference type="PANTHER" id="PTHR11905">
    <property type="entry name" value="ADAM A DISINTEGRIN AND METALLOPROTEASE DOMAIN"/>
    <property type="match status" value="1"/>
</dbReference>
<evidence type="ECO:0000313" key="10">
    <source>
        <dbReference type="Proteomes" id="UP000033647"/>
    </source>
</evidence>
<dbReference type="GO" id="GO:0004222">
    <property type="term" value="F:metalloendopeptidase activity"/>
    <property type="evidence" value="ECO:0007669"/>
    <property type="project" value="InterPro"/>
</dbReference>
<dbReference type="Pfam" id="PF13688">
    <property type="entry name" value="Reprolysin_5"/>
    <property type="match status" value="1"/>
</dbReference>
<comment type="function">
    <text evidence="2">Probable zinc protease.</text>
</comment>
<keyword evidence="9" id="KW-0482">Metalloprotease</keyword>
<keyword evidence="6" id="KW-0472">Membrane</keyword>
<dbReference type="SMART" id="SM00050">
    <property type="entry name" value="DISIN"/>
    <property type="match status" value="1"/>
</dbReference>
<dbReference type="OrthoDB" id="5951731at2759"/>
<dbReference type="SUPFAM" id="SSF55486">
    <property type="entry name" value="Metalloproteases ('zincins'), catalytic domain"/>
    <property type="match status" value="1"/>
</dbReference>
<evidence type="ECO:0000313" key="9">
    <source>
        <dbReference type="EMBL" id="KJX94880.1"/>
    </source>
</evidence>
<dbReference type="GO" id="GO:0006508">
    <property type="term" value="P:proteolysis"/>
    <property type="evidence" value="ECO:0007669"/>
    <property type="project" value="UniProtKB-KW"/>
</dbReference>
<proteinExistence type="predicted"/>
<keyword evidence="1" id="KW-1015">Disulfide bond</keyword>
<feature type="region of interest" description="Disordered" evidence="5">
    <location>
        <begin position="1"/>
        <end position="24"/>
    </location>
</feature>
<keyword evidence="9" id="KW-0645">Protease</keyword>
<dbReference type="InterPro" id="IPR024079">
    <property type="entry name" value="MetalloPept_cat_dom_sf"/>
</dbReference>
<evidence type="ECO:0000259" key="7">
    <source>
        <dbReference type="PROSITE" id="PS50214"/>
    </source>
</evidence>
<dbReference type="PANTHER" id="PTHR11905:SF159">
    <property type="entry name" value="ADAM METALLOPROTEASE"/>
    <property type="match status" value="1"/>
</dbReference>
<dbReference type="Proteomes" id="UP000033647">
    <property type="component" value="Unassembled WGS sequence"/>
</dbReference>
<dbReference type="EMBL" id="LAFY01004112">
    <property type="protein sequence ID" value="KJX94880.1"/>
    <property type="molecule type" value="Genomic_DNA"/>
</dbReference>
<feature type="binding site" evidence="4">
    <location>
        <position position="488"/>
    </location>
    <ligand>
        <name>Zn(2+)</name>
        <dbReference type="ChEBI" id="CHEBI:29105"/>
        <note>catalytic</note>
    </ligand>
</feature>
<feature type="active site" evidence="4">
    <location>
        <position position="489"/>
    </location>
</feature>
<dbReference type="SMART" id="SM00608">
    <property type="entry name" value="ACR"/>
    <property type="match status" value="1"/>
</dbReference>
<evidence type="ECO:0000256" key="2">
    <source>
        <dbReference type="ARBA" id="ARBA00056552"/>
    </source>
</evidence>
<dbReference type="FunFam" id="4.10.70.10:FF:000003">
    <property type="entry name" value="Disintegrin and metalloproteinase domain-containing protein 17"/>
    <property type="match status" value="1"/>
</dbReference>
<dbReference type="AlphaFoldDB" id="A0A0F4GFE1"/>
<dbReference type="InterPro" id="IPR001762">
    <property type="entry name" value="Disintegrin_dom"/>
</dbReference>
<dbReference type="STRING" id="1047168.A0A0F4GFE1"/>
<evidence type="ECO:0000259" key="8">
    <source>
        <dbReference type="PROSITE" id="PS50215"/>
    </source>
</evidence>
<dbReference type="Gene3D" id="4.10.70.10">
    <property type="entry name" value="Disintegrin domain"/>
    <property type="match status" value="1"/>
</dbReference>
<gene>
    <name evidence="9" type="ORF">TI39_contig4153g00006</name>
</gene>
<feature type="domain" description="Disintegrin" evidence="7">
    <location>
        <begin position="576"/>
        <end position="665"/>
    </location>
</feature>
<keyword evidence="10" id="KW-1185">Reference proteome</keyword>
<dbReference type="CDD" id="cd04271">
    <property type="entry name" value="ZnMc_ADAM_fungal"/>
    <property type="match status" value="1"/>
</dbReference>
<dbReference type="PROSITE" id="PS50215">
    <property type="entry name" value="ADAM_MEPRO"/>
    <property type="match status" value="1"/>
</dbReference>
<evidence type="ECO:0000256" key="1">
    <source>
        <dbReference type="ARBA" id="ARBA00023157"/>
    </source>
</evidence>
<dbReference type="Pfam" id="PF00200">
    <property type="entry name" value="Disintegrin"/>
    <property type="match status" value="1"/>
</dbReference>
<dbReference type="PROSITE" id="PS50214">
    <property type="entry name" value="DISINTEGRIN_2"/>
    <property type="match status" value="1"/>
</dbReference>
<dbReference type="InterPro" id="IPR036436">
    <property type="entry name" value="Disintegrin_dom_sf"/>
</dbReference>
<dbReference type="InterPro" id="IPR034028">
    <property type="entry name" value="ZnMc_ADAM_fungal"/>
</dbReference>
<evidence type="ECO:0000256" key="4">
    <source>
        <dbReference type="PROSITE-ProRule" id="PRU00276"/>
    </source>
</evidence>
<feature type="transmembrane region" description="Helical" evidence="6">
    <location>
        <begin position="765"/>
        <end position="786"/>
    </location>
</feature>
<feature type="compositionally biased region" description="Basic and acidic residues" evidence="5">
    <location>
        <begin position="1"/>
        <end position="10"/>
    </location>
</feature>
<feature type="binding site" evidence="4">
    <location>
        <position position="492"/>
    </location>
    <ligand>
        <name>Zn(2+)</name>
        <dbReference type="ChEBI" id="CHEBI:29105"/>
        <note>catalytic</note>
    </ligand>
</feature>
<feature type="domain" description="Peptidase M12B" evidence="8">
    <location>
        <begin position="324"/>
        <end position="551"/>
    </location>
</feature>
<comment type="caution">
    <text evidence="9">The sequence shown here is derived from an EMBL/GenBank/DDBJ whole genome shotgun (WGS) entry which is preliminary data.</text>
</comment>
<keyword evidence="6" id="KW-0812">Transmembrane</keyword>
<keyword evidence="4" id="KW-0479">Metal-binding</keyword>
<dbReference type="Gene3D" id="3.40.390.10">
    <property type="entry name" value="Collagenase (Catalytic Domain)"/>
    <property type="match status" value="1"/>
</dbReference>
<protein>
    <recommendedName>
        <fullName evidence="3">Disintegrin and metalloproteinase domain-containing protein B</fullName>
    </recommendedName>
</protein>
<feature type="compositionally biased region" description="Polar residues" evidence="5">
    <location>
        <begin position="824"/>
        <end position="844"/>
    </location>
</feature>